<evidence type="ECO:0000313" key="5">
    <source>
        <dbReference type="Proteomes" id="UP001314229"/>
    </source>
</evidence>
<dbReference type="Pfam" id="PF13359">
    <property type="entry name" value="DDE_Tnp_4"/>
    <property type="match status" value="1"/>
</dbReference>
<reference evidence="4 5" key="1">
    <citation type="submission" date="2024-01" db="EMBL/GenBank/DDBJ databases">
        <authorList>
            <person name="Alioto T."/>
            <person name="Alioto T."/>
            <person name="Gomez Garrido J."/>
        </authorList>
    </citation>
    <scope>NUCLEOTIDE SEQUENCE [LARGE SCALE GENOMIC DNA]</scope>
</reference>
<gene>
    <name evidence="4" type="ORF">FSCOSCO3_A003193</name>
</gene>
<comment type="caution">
    <text evidence="4">The sequence shown here is derived from an EMBL/GenBank/DDBJ whole genome shotgun (WGS) entry which is preliminary data.</text>
</comment>
<dbReference type="PANTHER" id="PTHR23080">
    <property type="entry name" value="THAP DOMAIN PROTEIN"/>
    <property type="match status" value="1"/>
</dbReference>
<dbReference type="GO" id="GO:0046872">
    <property type="term" value="F:metal ion binding"/>
    <property type="evidence" value="ECO:0007669"/>
    <property type="project" value="UniProtKB-KW"/>
</dbReference>
<evidence type="ECO:0000256" key="1">
    <source>
        <dbReference type="ARBA" id="ARBA00001968"/>
    </source>
</evidence>
<keyword evidence="5" id="KW-1185">Reference proteome</keyword>
<protein>
    <recommendedName>
        <fullName evidence="3">DDE Tnp4 domain-containing protein</fullName>
    </recommendedName>
</protein>
<keyword evidence="2" id="KW-0479">Metal-binding</keyword>
<dbReference type="EMBL" id="CAWUFR010000021">
    <property type="protein sequence ID" value="CAK6955299.1"/>
    <property type="molecule type" value="Genomic_DNA"/>
</dbReference>
<dbReference type="PANTHER" id="PTHR23080:SF144">
    <property type="entry name" value="SPINDLE AND KINETOCHORE ASSOCIATED COMPLEX SUBUNIT 3"/>
    <property type="match status" value="1"/>
</dbReference>
<evidence type="ECO:0000313" key="4">
    <source>
        <dbReference type="EMBL" id="CAK6955299.1"/>
    </source>
</evidence>
<accession>A0AAV1N742</accession>
<comment type="cofactor">
    <cofactor evidence="1">
        <name>a divalent metal cation</name>
        <dbReference type="ChEBI" id="CHEBI:60240"/>
    </cofactor>
</comment>
<sequence length="168" mass="18772">MFSRYKHKHTIEYLIGIIPKGAISLISKGWGGRTSDKHVTENSSLLYKLLPGDFVLVDCGFGIKGSVGLMCAEVRISAFTRRHSQLDAKDVEETRQIAHLRVHVERVIGCVHTSHIILNETKPSSKAPQSVYILHCLFSWRLVQVGQEVAFNLVKGFACGIVEADREQ</sequence>
<dbReference type="InterPro" id="IPR027806">
    <property type="entry name" value="HARBI1_dom"/>
</dbReference>
<evidence type="ECO:0000259" key="3">
    <source>
        <dbReference type="Pfam" id="PF13359"/>
    </source>
</evidence>
<evidence type="ECO:0000256" key="2">
    <source>
        <dbReference type="ARBA" id="ARBA00022723"/>
    </source>
</evidence>
<dbReference type="AlphaFoldDB" id="A0AAV1N742"/>
<dbReference type="Proteomes" id="UP001314229">
    <property type="component" value="Unassembled WGS sequence"/>
</dbReference>
<name>A0AAV1N742_SCOSC</name>
<feature type="domain" description="DDE Tnp4" evidence="3">
    <location>
        <begin position="1"/>
        <end position="136"/>
    </location>
</feature>
<proteinExistence type="predicted"/>
<organism evidence="4 5">
    <name type="scientific">Scomber scombrus</name>
    <name type="common">Atlantic mackerel</name>
    <name type="synonym">Scomber vernalis</name>
    <dbReference type="NCBI Taxonomy" id="13677"/>
    <lineage>
        <taxon>Eukaryota</taxon>
        <taxon>Metazoa</taxon>
        <taxon>Chordata</taxon>
        <taxon>Craniata</taxon>
        <taxon>Vertebrata</taxon>
        <taxon>Euteleostomi</taxon>
        <taxon>Actinopterygii</taxon>
        <taxon>Neopterygii</taxon>
        <taxon>Teleostei</taxon>
        <taxon>Neoteleostei</taxon>
        <taxon>Acanthomorphata</taxon>
        <taxon>Pelagiaria</taxon>
        <taxon>Scombriformes</taxon>
        <taxon>Scombridae</taxon>
        <taxon>Scomber</taxon>
    </lineage>
</organism>